<accession>A0ABT1GBF0</accession>
<evidence type="ECO:0000313" key="3">
    <source>
        <dbReference type="EMBL" id="MCP1728604.1"/>
    </source>
</evidence>
<sequence>MFTQCPKCGSYFRVRDEELHAASGEVRCSLCTNTFNALSHLEPELPETGDETEENREPEAASESTPSTADERDPLTRDLFDEVAESRPETAPEETPEPNPGLEETTATPKWSAPPEGMSTALSPFEASEQRTPPSRGESALWMLGSILLLLLLGIQLIHAERHYWTQHAWLGEPVSRVYETVIGEVPRERNLSQLDVIRTDIAGADGESGNLRVTGVVENQGDRDQPLPAVYVRLEDRWGLNMGHGFFGPQDWIYREQLPSGFPARSRLPLRLELSDPGRDAVGFHIELCWPQEEGYACRPQRGGAAFTR</sequence>
<dbReference type="InterPro" id="IPR011723">
    <property type="entry name" value="Znf/thioredoxin_put"/>
</dbReference>
<name>A0ABT1GBF0_9GAMM</name>
<organism evidence="3 4">
    <name type="scientific">Natronospira proteinivora</name>
    <dbReference type="NCBI Taxonomy" id="1807133"/>
    <lineage>
        <taxon>Bacteria</taxon>
        <taxon>Pseudomonadati</taxon>
        <taxon>Pseudomonadota</taxon>
        <taxon>Gammaproteobacteria</taxon>
        <taxon>Natronospirales</taxon>
        <taxon>Natronospiraceae</taxon>
        <taxon>Natronospira</taxon>
    </lineage>
</organism>
<feature type="compositionally biased region" description="Basic and acidic residues" evidence="1">
    <location>
        <begin position="69"/>
        <end position="90"/>
    </location>
</feature>
<dbReference type="EMBL" id="JALJYF010000003">
    <property type="protein sequence ID" value="MCP1728604.1"/>
    <property type="molecule type" value="Genomic_DNA"/>
</dbReference>
<dbReference type="NCBIfam" id="TIGR02098">
    <property type="entry name" value="MJ0042_CXXC"/>
    <property type="match status" value="1"/>
</dbReference>
<dbReference type="RefSeq" id="WP_253451154.1">
    <property type="nucleotide sequence ID" value="NZ_JALJYF010000003.1"/>
</dbReference>
<dbReference type="InterPro" id="IPR021834">
    <property type="entry name" value="DUF3426"/>
</dbReference>
<dbReference type="Proteomes" id="UP001523550">
    <property type="component" value="Unassembled WGS sequence"/>
</dbReference>
<dbReference type="Pfam" id="PF13717">
    <property type="entry name" value="Zn_ribbon_4"/>
    <property type="match status" value="1"/>
</dbReference>
<evidence type="ECO:0000259" key="2">
    <source>
        <dbReference type="Pfam" id="PF13717"/>
    </source>
</evidence>
<protein>
    <submittedName>
        <fullName evidence="3">Zn finger-like uncharacterized protein</fullName>
    </submittedName>
</protein>
<dbReference type="Pfam" id="PF11906">
    <property type="entry name" value="DUF3426"/>
    <property type="match status" value="1"/>
</dbReference>
<proteinExistence type="predicted"/>
<reference evidence="3 4" key="1">
    <citation type="submission" date="2022-03" db="EMBL/GenBank/DDBJ databases">
        <title>Genomic Encyclopedia of Type Strains, Phase III (KMG-III): the genomes of soil and plant-associated and newly described type strains.</title>
        <authorList>
            <person name="Whitman W."/>
        </authorList>
    </citation>
    <scope>NUCLEOTIDE SEQUENCE [LARGE SCALE GENOMIC DNA]</scope>
    <source>
        <strain evidence="3 4">BSker1</strain>
    </source>
</reference>
<keyword evidence="4" id="KW-1185">Reference proteome</keyword>
<evidence type="ECO:0000313" key="4">
    <source>
        <dbReference type="Proteomes" id="UP001523550"/>
    </source>
</evidence>
<feature type="domain" description="Zinc finger/thioredoxin putative" evidence="2">
    <location>
        <begin position="1"/>
        <end position="36"/>
    </location>
</feature>
<comment type="caution">
    <text evidence="3">The sequence shown here is derived from an EMBL/GenBank/DDBJ whole genome shotgun (WGS) entry which is preliminary data.</text>
</comment>
<feature type="region of interest" description="Disordered" evidence="1">
    <location>
        <begin position="41"/>
        <end position="121"/>
    </location>
</feature>
<evidence type="ECO:0000256" key="1">
    <source>
        <dbReference type="SAM" id="MobiDB-lite"/>
    </source>
</evidence>
<gene>
    <name evidence="3" type="ORF">J2T60_002618</name>
</gene>
<feature type="compositionally biased region" description="Acidic residues" evidence="1">
    <location>
        <begin position="44"/>
        <end position="56"/>
    </location>
</feature>